<protein>
    <recommendedName>
        <fullName evidence="4 5">Flagellar hook-basal body complex protein FliE</fullName>
    </recommendedName>
</protein>
<keyword evidence="6" id="KW-0966">Cell projection</keyword>
<gene>
    <name evidence="4" type="primary">fliE</name>
    <name evidence="6" type="ORF">CEE37_00675</name>
</gene>
<organism evidence="6 7">
    <name type="scientific">candidate division LCP-89 bacterium B3_LCP</name>
    <dbReference type="NCBI Taxonomy" id="2012998"/>
    <lineage>
        <taxon>Bacteria</taxon>
        <taxon>Pseudomonadati</taxon>
        <taxon>Bacteria division LCP-89</taxon>
    </lineage>
</organism>
<comment type="subcellular location">
    <subcellularLocation>
        <location evidence="1 4">Bacterial flagellum basal body</location>
    </subcellularLocation>
</comment>
<keyword evidence="6" id="KW-0282">Flagellum</keyword>
<evidence type="ECO:0000313" key="7">
    <source>
        <dbReference type="Proteomes" id="UP000319619"/>
    </source>
</evidence>
<accession>A0A532V4V4</accession>
<reference evidence="6 7" key="1">
    <citation type="submission" date="2017-06" db="EMBL/GenBank/DDBJ databases">
        <title>Novel microbial phyla capable of carbon fixation and sulfur reduction in deep-sea sediments.</title>
        <authorList>
            <person name="Huang J."/>
            <person name="Baker B."/>
            <person name="Wang Y."/>
        </authorList>
    </citation>
    <scope>NUCLEOTIDE SEQUENCE [LARGE SCALE GENOMIC DNA]</scope>
    <source>
        <strain evidence="6">B3_LCP</strain>
    </source>
</reference>
<dbReference type="GO" id="GO:0005198">
    <property type="term" value="F:structural molecule activity"/>
    <property type="evidence" value="ECO:0007669"/>
    <property type="project" value="UniProtKB-UniRule"/>
</dbReference>
<keyword evidence="6" id="KW-0969">Cilium</keyword>
<evidence type="ECO:0000256" key="1">
    <source>
        <dbReference type="ARBA" id="ARBA00004117"/>
    </source>
</evidence>
<dbReference type="EMBL" id="NJBN01000001">
    <property type="protein sequence ID" value="TKJ42223.1"/>
    <property type="molecule type" value="Genomic_DNA"/>
</dbReference>
<dbReference type="HAMAP" id="MF_00724">
    <property type="entry name" value="FliE"/>
    <property type="match status" value="1"/>
</dbReference>
<dbReference type="AlphaFoldDB" id="A0A532V4V4"/>
<dbReference type="PANTHER" id="PTHR34653">
    <property type="match status" value="1"/>
</dbReference>
<evidence type="ECO:0000256" key="5">
    <source>
        <dbReference type="NCBIfam" id="TIGR00205"/>
    </source>
</evidence>
<evidence type="ECO:0000256" key="3">
    <source>
        <dbReference type="ARBA" id="ARBA00023143"/>
    </source>
</evidence>
<dbReference type="Proteomes" id="UP000319619">
    <property type="component" value="Unassembled WGS sequence"/>
</dbReference>
<sequence>MNMDEIRRIQSILEQQIAPGSAKKQEGEDKVSFKETLETFANDVNRLQLNAEEATERLISGDVENIHQVMVAMNEADSSFRLMMEVRNKIIEAYREIMKMQV</sequence>
<dbReference type="Pfam" id="PF02049">
    <property type="entry name" value="FliE"/>
    <property type="match status" value="1"/>
</dbReference>
<dbReference type="PANTHER" id="PTHR34653:SF1">
    <property type="entry name" value="FLAGELLAR HOOK-BASAL BODY COMPLEX PROTEIN FLIE"/>
    <property type="match status" value="1"/>
</dbReference>
<evidence type="ECO:0000256" key="4">
    <source>
        <dbReference type="HAMAP-Rule" id="MF_00724"/>
    </source>
</evidence>
<dbReference type="GO" id="GO:0009425">
    <property type="term" value="C:bacterial-type flagellum basal body"/>
    <property type="evidence" value="ECO:0007669"/>
    <property type="project" value="UniProtKB-SubCell"/>
</dbReference>
<dbReference type="NCBIfam" id="TIGR00205">
    <property type="entry name" value="fliE"/>
    <property type="match status" value="1"/>
</dbReference>
<dbReference type="InterPro" id="IPR001624">
    <property type="entry name" value="FliE"/>
</dbReference>
<comment type="caution">
    <text evidence="6">The sequence shown here is derived from an EMBL/GenBank/DDBJ whole genome shotgun (WGS) entry which is preliminary data.</text>
</comment>
<name>A0A532V4V4_UNCL8</name>
<evidence type="ECO:0000313" key="6">
    <source>
        <dbReference type="EMBL" id="TKJ42223.1"/>
    </source>
</evidence>
<comment type="similarity">
    <text evidence="2 4">Belongs to the FliE family.</text>
</comment>
<evidence type="ECO:0000256" key="2">
    <source>
        <dbReference type="ARBA" id="ARBA00009272"/>
    </source>
</evidence>
<dbReference type="GO" id="GO:0003774">
    <property type="term" value="F:cytoskeletal motor activity"/>
    <property type="evidence" value="ECO:0007669"/>
    <property type="project" value="InterPro"/>
</dbReference>
<keyword evidence="3 4" id="KW-0975">Bacterial flagellum</keyword>
<dbReference type="PRINTS" id="PR01006">
    <property type="entry name" value="FLGHOOKFLIE"/>
</dbReference>
<proteinExistence type="inferred from homology"/>
<dbReference type="GO" id="GO:0071973">
    <property type="term" value="P:bacterial-type flagellum-dependent cell motility"/>
    <property type="evidence" value="ECO:0007669"/>
    <property type="project" value="InterPro"/>
</dbReference>